<name>A0A7I8LGX4_SPIIN</name>
<dbReference type="EMBL" id="LR746279">
    <property type="protein sequence ID" value="CAA7409283.1"/>
    <property type="molecule type" value="Genomic_DNA"/>
</dbReference>
<proteinExistence type="predicted"/>
<keyword evidence="3" id="KW-1185">Reference proteome</keyword>
<feature type="compositionally biased region" description="Polar residues" evidence="1">
    <location>
        <begin position="20"/>
        <end position="30"/>
    </location>
</feature>
<evidence type="ECO:0000313" key="2">
    <source>
        <dbReference type="EMBL" id="CAA7409283.1"/>
    </source>
</evidence>
<dbReference type="AlphaFoldDB" id="A0A7I8LGX4"/>
<evidence type="ECO:0000256" key="1">
    <source>
        <dbReference type="SAM" id="MobiDB-lite"/>
    </source>
</evidence>
<gene>
    <name evidence="2" type="ORF">SI8410_16019961</name>
</gene>
<feature type="region of interest" description="Disordered" evidence="1">
    <location>
        <begin position="20"/>
        <end position="41"/>
    </location>
</feature>
<protein>
    <submittedName>
        <fullName evidence="2">Uncharacterized protein</fullName>
    </submittedName>
</protein>
<reference evidence="2" key="1">
    <citation type="submission" date="2020-02" db="EMBL/GenBank/DDBJ databases">
        <authorList>
            <person name="Scholz U."/>
            <person name="Mascher M."/>
            <person name="Fiebig A."/>
        </authorList>
    </citation>
    <scope>NUCLEOTIDE SEQUENCE</scope>
</reference>
<sequence length="41" mass="4634">MSTGVQPDILLPLLRQGTPSCWKPNSSSASLRRERKALWPR</sequence>
<accession>A0A7I8LGX4</accession>
<organism evidence="2 3">
    <name type="scientific">Spirodela intermedia</name>
    <name type="common">Intermediate duckweed</name>
    <dbReference type="NCBI Taxonomy" id="51605"/>
    <lineage>
        <taxon>Eukaryota</taxon>
        <taxon>Viridiplantae</taxon>
        <taxon>Streptophyta</taxon>
        <taxon>Embryophyta</taxon>
        <taxon>Tracheophyta</taxon>
        <taxon>Spermatophyta</taxon>
        <taxon>Magnoliopsida</taxon>
        <taxon>Liliopsida</taxon>
        <taxon>Araceae</taxon>
        <taxon>Lemnoideae</taxon>
        <taxon>Spirodela</taxon>
    </lineage>
</organism>
<dbReference type="Proteomes" id="UP000663760">
    <property type="component" value="Chromosome 16"/>
</dbReference>
<evidence type="ECO:0000313" key="3">
    <source>
        <dbReference type="Proteomes" id="UP000663760"/>
    </source>
</evidence>